<dbReference type="SUPFAM" id="SSF55469">
    <property type="entry name" value="FMN-dependent nitroreductase-like"/>
    <property type="match status" value="1"/>
</dbReference>
<evidence type="ECO:0000313" key="3">
    <source>
        <dbReference type="Proteomes" id="UP001299970"/>
    </source>
</evidence>
<accession>A0ABS9TV38</accession>
<evidence type="ECO:0000313" key="2">
    <source>
        <dbReference type="EMBL" id="MCH6172427.1"/>
    </source>
</evidence>
<evidence type="ECO:0008006" key="4">
    <source>
        <dbReference type="Google" id="ProtNLM"/>
    </source>
</evidence>
<name>A0ABS9TV38_9PSEU</name>
<gene>
    <name evidence="2" type="ORF">MMF94_42755</name>
</gene>
<protein>
    <recommendedName>
        <fullName evidence="4">Nitroreductase family protein</fullName>
    </recommendedName>
</protein>
<dbReference type="EMBL" id="JAKXMK010000073">
    <property type="protein sequence ID" value="MCH6172427.1"/>
    <property type="molecule type" value="Genomic_DNA"/>
</dbReference>
<dbReference type="RefSeq" id="WP_241043229.1">
    <property type="nucleotide sequence ID" value="NZ_BAAAJF010000010.1"/>
</dbReference>
<feature type="region of interest" description="Disordered" evidence="1">
    <location>
        <begin position="1"/>
        <end position="61"/>
    </location>
</feature>
<dbReference type="Gene3D" id="3.40.109.10">
    <property type="entry name" value="NADH Oxidase"/>
    <property type="match status" value="1"/>
</dbReference>
<sequence length="170" mass="19270">MDVHEALHTTRMMRRLHSDPIHPQVKKHRPRARGGLSQITAGDPGPDPRRRNRAPSRANTQRWHFLAVDDPATKAELATMYRRCRDRVYADIEAGRLAKPVSDPEAHAETMHGITASGDYLVEHFAKIPLVLFAFVFDDQGGANIYPAIWRTLLAARGRSRRHHHHDAAL</sequence>
<proteinExistence type="predicted"/>
<dbReference type="Proteomes" id="UP001299970">
    <property type="component" value="Unassembled WGS sequence"/>
</dbReference>
<reference evidence="2 3" key="1">
    <citation type="submission" date="2022-03" db="EMBL/GenBank/DDBJ databases">
        <title>Pseudonocardia alaer sp. nov., a novel actinomycete isolated from reed forest soil.</title>
        <authorList>
            <person name="Wang L."/>
        </authorList>
    </citation>
    <scope>NUCLEOTIDE SEQUENCE [LARGE SCALE GENOMIC DNA]</scope>
    <source>
        <strain evidence="2 3">Y-16303</strain>
    </source>
</reference>
<comment type="caution">
    <text evidence="2">The sequence shown here is derived from an EMBL/GenBank/DDBJ whole genome shotgun (WGS) entry which is preliminary data.</text>
</comment>
<dbReference type="InterPro" id="IPR000415">
    <property type="entry name" value="Nitroreductase-like"/>
</dbReference>
<evidence type="ECO:0000256" key="1">
    <source>
        <dbReference type="SAM" id="MobiDB-lite"/>
    </source>
</evidence>
<organism evidence="2 3">
    <name type="scientific">Pseudonocardia alaniniphila</name>
    <dbReference type="NCBI Taxonomy" id="75291"/>
    <lineage>
        <taxon>Bacteria</taxon>
        <taxon>Bacillati</taxon>
        <taxon>Actinomycetota</taxon>
        <taxon>Actinomycetes</taxon>
        <taxon>Pseudonocardiales</taxon>
        <taxon>Pseudonocardiaceae</taxon>
        <taxon>Pseudonocardia</taxon>
    </lineage>
</organism>
<keyword evidence="3" id="KW-1185">Reference proteome</keyword>